<dbReference type="InterPro" id="IPR001182">
    <property type="entry name" value="FtsW/RodA"/>
</dbReference>
<reference evidence="12 13" key="1">
    <citation type="submission" date="2015-12" db="EMBL/GenBank/DDBJ databases">
        <title>Genome sequence of Oceanibaculum pacificum MCCC 1A02656.</title>
        <authorList>
            <person name="Lu L."/>
            <person name="Lai Q."/>
            <person name="Shao Z."/>
            <person name="Qian P."/>
        </authorList>
    </citation>
    <scope>NUCLEOTIDE SEQUENCE [LARGE SCALE GENOMIC DNA]</scope>
    <source>
        <strain evidence="12 13">MCCC 1A02656</strain>
    </source>
</reference>
<comment type="function">
    <text evidence="11">Peptidoglycan polymerase that is essential for cell wall elongation.</text>
</comment>
<feature type="transmembrane region" description="Helical" evidence="11">
    <location>
        <begin position="311"/>
        <end position="338"/>
    </location>
</feature>
<keyword evidence="4 11" id="KW-0808">Transferase</keyword>
<proteinExistence type="inferred from homology"/>
<feature type="transmembrane region" description="Helical" evidence="11">
    <location>
        <begin position="344"/>
        <end position="367"/>
    </location>
</feature>
<accession>A0A154W6Z1</accession>
<comment type="pathway">
    <text evidence="11">Cell wall biogenesis; peptidoglycan biosynthesis.</text>
</comment>
<evidence type="ECO:0000256" key="1">
    <source>
        <dbReference type="ARBA" id="ARBA00004141"/>
    </source>
</evidence>
<keyword evidence="8 11" id="KW-1133">Transmembrane helix</keyword>
<dbReference type="HAMAP" id="MF_02079">
    <property type="entry name" value="PGT_RodA"/>
    <property type="match status" value="1"/>
</dbReference>
<keyword evidence="9 11" id="KW-0472">Membrane</keyword>
<gene>
    <name evidence="11" type="primary">mrdB</name>
    <name evidence="11" type="synonym">rodA</name>
    <name evidence="12" type="ORF">AUP43_07450</name>
</gene>
<evidence type="ECO:0000256" key="5">
    <source>
        <dbReference type="ARBA" id="ARBA00022692"/>
    </source>
</evidence>
<dbReference type="EMBL" id="LPXN01000099">
    <property type="protein sequence ID" value="KZD09300.1"/>
    <property type="molecule type" value="Genomic_DNA"/>
</dbReference>
<dbReference type="UniPathway" id="UPA00219"/>
<dbReference type="EC" id="2.4.99.28" evidence="11"/>
<feature type="transmembrane region" description="Helical" evidence="11">
    <location>
        <begin position="20"/>
        <end position="43"/>
    </location>
</feature>
<keyword evidence="13" id="KW-1185">Reference proteome</keyword>
<keyword evidence="10 11" id="KW-0961">Cell wall biogenesis/degradation</keyword>
<dbReference type="RefSeq" id="WP_067554955.1">
    <property type="nucleotide sequence ID" value="NZ_LPXN01000099.1"/>
</dbReference>
<evidence type="ECO:0000256" key="8">
    <source>
        <dbReference type="ARBA" id="ARBA00022989"/>
    </source>
</evidence>
<dbReference type="GO" id="GO:0009252">
    <property type="term" value="P:peptidoglycan biosynthetic process"/>
    <property type="evidence" value="ECO:0007669"/>
    <property type="project" value="UniProtKB-UniRule"/>
</dbReference>
<dbReference type="PANTHER" id="PTHR30474">
    <property type="entry name" value="CELL CYCLE PROTEIN"/>
    <property type="match status" value="1"/>
</dbReference>
<evidence type="ECO:0000256" key="9">
    <source>
        <dbReference type="ARBA" id="ARBA00023136"/>
    </source>
</evidence>
<dbReference type="GO" id="GO:0008955">
    <property type="term" value="F:peptidoglycan glycosyltransferase activity"/>
    <property type="evidence" value="ECO:0007669"/>
    <property type="project" value="UniProtKB-UniRule"/>
</dbReference>
<comment type="catalytic activity">
    <reaction evidence="11">
        <text>[GlcNAc-(1-&gt;4)-Mur2Ac(oyl-L-Ala-gamma-D-Glu-L-Lys-D-Ala-D-Ala)](n)-di-trans,octa-cis-undecaprenyl diphosphate + beta-D-GlcNAc-(1-&gt;4)-Mur2Ac(oyl-L-Ala-gamma-D-Glu-L-Lys-D-Ala-D-Ala)-di-trans,octa-cis-undecaprenyl diphosphate = [GlcNAc-(1-&gt;4)-Mur2Ac(oyl-L-Ala-gamma-D-Glu-L-Lys-D-Ala-D-Ala)](n+1)-di-trans,octa-cis-undecaprenyl diphosphate + di-trans,octa-cis-undecaprenyl diphosphate + H(+)</text>
        <dbReference type="Rhea" id="RHEA:23708"/>
        <dbReference type="Rhea" id="RHEA-COMP:9602"/>
        <dbReference type="Rhea" id="RHEA-COMP:9603"/>
        <dbReference type="ChEBI" id="CHEBI:15378"/>
        <dbReference type="ChEBI" id="CHEBI:58405"/>
        <dbReference type="ChEBI" id="CHEBI:60033"/>
        <dbReference type="ChEBI" id="CHEBI:78435"/>
        <dbReference type="EC" id="2.4.99.28"/>
    </reaction>
</comment>
<sequence>MSFGAFSNREMTLGQKLLQLNWMLIILLAVVCSIGFAMLYSAANGNWEPWAVRQMVRFSGALVLMLVIAMVDVRFWMRWSYAIYLVALALLVVVEVAGDIGMGAQRWIDFGIIQIQPSEIMKVALILALARYFHGVGHEETGRPMMVLMPVLMIAAPALLVLKQPDLGTAGMLIMAGTALLFLAGVRLWKFLLVGGIGLACFPIAWGMLREYQRQRVLTFLNPENDPLGAGYHIMQSQIALGSGGLFGKGFLQGTQSHLQFLPEKQTDFIFTMLAEEFGMVGASGLIGLYVLIVIYGFAIALRARSQFARLLGLGLTVNFFLYFCINIAMVTGLMPVVGIPLPLISYGGTAMLTLMMSFGLLMGVYIHRDLRIGRGGLDED</sequence>
<keyword evidence="5 11" id="KW-0812">Transmembrane</keyword>
<organism evidence="12 13">
    <name type="scientific">Oceanibaculum pacificum</name>
    <dbReference type="NCBI Taxonomy" id="580166"/>
    <lineage>
        <taxon>Bacteria</taxon>
        <taxon>Pseudomonadati</taxon>
        <taxon>Pseudomonadota</taxon>
        <taxon>Alphaproteobacteria</taxon>
        <taxon>Rhodospirillales</taxon>
        <taxon>Oceanibaculaceae</taxon>
        <taxon>Oceanibaculum</taxon>
    </lineage>
</organism>
<dbReference type="InterPro" id="IPR011923">
    <property type="entry name" value="RodA/MrdB"/>
</dbReference>
<comment type="subcellular location">
    <subcellularLocation>
        <location evidence="11">Cell inner membrane</location>
        <topology evidence="11">Multi-pass membrane protein</topology>
    </subcellularLocation>
    <subcellularLocation>
        <location evidence="1">Membrane</location>
        <topology evidence="1">Multi-pass membrane protein</topology>
    </subcellularLocation>
</comment>
<dbReference type="AlphaFoldDB" id="A0A154W6Z1"/>
<evidence type="ECO:0000256" key="7">
    <source>
        <dbReference type="ARBA" id="ARBA00022984"/>
    </source>
</evidence>
<keyword evidence="11" id="KW-0997">Cell inner membrane</keyword>
<dbReference type="STRING" id="580166.AUP43_07450"/>
<dbReference type="NCBIfam" id="TIGR02210">
    <property type="entry name" value="rodA_shape"/>
    <property type="match status" value="1"/>
</dbReference>
<keyword evidence="2 11" id="KW-1003">Cell membrane</keyword>
<evidence type="ECO:0000256" key="10">
    <source>
        <dbReference type="ARBA" id="ARBA00023316"/>
    </source>
</evidence>
<feature type="transmembrane region" description="Helical" evidence="11">
    <location>
        <begin position="191"/>
        <end position="209"/>
    </location>
</feature>
<evidence type="ECO:0000256" key="6">
    <source>
        <dbReference type="ARBA" id="ARBA00022960"/>
    </source>
</evidence>
<keyword evidence="6 11" id="KW-0133">Cell shape</keyword>
<feature type="transmembrane region" description="Helical" evidence="11">
    <location>
        <begin position="55"/>
        <end position="75"/>
    </location>
</feature>
<keyword evidence="3 11" id="KW-0328">Glycosyltransferase</keyword>
<dbReference type="InterPro" id="IPR018365">
    <property type="entry name" value="Cell_cycle_FtsW-rel_CS"/>
</dbReference>
<dbReference type="GO" id="GO:0008360">
    <property type="term" value="P:regulation of cell shape"/>
    <property type="evidence" value="ECO:0007669"/>
    <property type="project" value="UniProtKB-KW"/>
</dbReference>
<keyword evidence="7 11" id="KW-0573">Peptidoglycan synthesis</keyword>
<protein>
    <recommendedName>
        <fullName evidence="11">Peptidoglycan glycosyltransferase MrdB</fullName>
        <shortName evidence="11">PGT</shortName>
        <ecNumber evidence="11">2.4.99.28</ecNumber>
    </recommendedName>
    <alternativeName>
        <fullName evidence="11">Cell elongation protein RodA</fullName>
    </alternativeName>
    <alternativeName>
        <fullName evidence="11">Cell wall polymerase</fullName>
    </alternativeName>
    <alternativeName>
        <fullName evidence="11">Peptidoglycan polymerase</fullName>
        <shortName evidence="11">PG polymerase</shortName>
    </alternativeName>
</protein>
<comment type="similarity">
    <text evidence="11">Belongs to the SEDS family. MrdB/RodA subfamily.</text>
</comment>
<dbReference type="PANTHER" id="PTHR30474:SF1">
    <property type="entry name" value="PEPTIDOGLYCAN GLYCOSYLTRANSFERASE MRDB"/>
    <property type="match status" value="1"/>
</dbReference>
<evidence type="ECO:0000256" key="3">
    <source>
        <dbReference type="ARBA" id="ARBA00022676"/>
    </source>
</evidence>
<dbReference type="GO" id="GO:0005886">
    <property type="term" value="C:plasma membrane"/>
    <property type="evidence" value="ECO:0007669"/>
    <property type="project" value="UniProtKB-SubCell"/>
</dbReference>
<dbReference type="PROSITE" id="PS00428">
    <property type="entry name" value="FTSW_RODA_SPOVE"/>
    <property type="match status" value="1"/>
</dbReference>
<dbReference type="Pfam" id="PF01098">
    <property type="entry name" value="FTSW_RODA_SPOVE"/>
    <property type="match status" value="1"/>
</dbReference>
<dbReference type="OrthoDB" id="9768187at2"/>
<evidence type="ECO:0000313" key="13">
    <source>
        <dbReference type="Proteomes" id="UP000076400"/>
    </source>
</evidence>
<dbReference type="GO" id="GO:0015648">
    <property type="term" value="F:lipid-linked peptidoglycan transporter activity"/>
    <property type="evidence" value="ECO:0007669"/>
    <property type="project" value="TreeGrafter"/>
</dbReference>
<evidence type="ECO:0000256" key="11">
    <source>
        <dbReference type="HAMAP-Rule" id="MF_02079"/>
    </source>
</evidence>
<feature type="transmembrane region" description="Helical" evidence="11">
    <location>
        <begin position="82"/>
        <end position="104"/>
    </location>
</feature>
<name>A0A154W6Z1_9PROT</name>
<dbReference type="Proteomes" id="UP000076400">
    <property type="component" value="Unassembled WGS sequence"/>
</dbReference>
<feature type="transmembrane region" description="Helical" evidence="11">
    <location>
        <begin position="145"/>
        <end position="162"/>
    </location>
</feature>
<feature type="transmembrane region" description="Helical" evidence="11">
    <location>
        <begin position="168"/>
        <end position="184"/>
    </location>
</feature>
<evidence type="ECO:0000256" key="2">
    <source>
        <dbReference type="ARBA" id="ARBA00022475"/>
    </source>
</evidence>
<dbReference type="GO" id="GO:0032153">
    <property type="term" value="C:cell division site"/>
    <property type="evidence" value="ECO:0007669"/>
    <property type="project" value="TreeGrafter"/>
</dbReference>
<comment type="caution">
    <text evidence="12">The sequence shown here is derived from an EMBL/GenBank/DDBJ whole genome shotgun (WGS) entry which is preliminary data.</text>
</comment>
<evidence type="ECO:0000256" key="4">
    <source>
        <dbReference type="ARBA" id="ARBA00022679"/>
    </source>
</evidence>
<dbReference type="GO" id="GO:0071555">
    <property type="term" value="P:cell wall organization"/>
    <property type="evidence" value="ECO:0007669"/>
    <property type="project" value="UniProtKB-KW"/>
</dbReference>
<evidence type="ECO:0000313" key="12">
    <source>
        <dbReference type="EMBL" id="KZD09300.1"/>
    </source>
</evidence>
<feature type="transmembrane region" description="Helical" evidence="11">
    <location>
        <begin position="278"/>
        <end position="299"/>
    </location>
</feature>
<dbReference type="GO" id="GO:0051301">
    <property type="term" value="P:cell division"/>
    <property type="evidence" value="ECO:0007669"/>
    <property type="project" value="InterPro"/>
</dbReference>